<accession>A0A9E2NRK0</accession>
<organism evidence="2 3">
    <name type="scientific">Candidatus Anaerobiospirillum merdipullorum</name>
    <dbReference type="NCBI Taxonomy" id="2838450"/>
    <lineage>
        <taxon>Bacteria</taxon>
        <taxon>Pseudomonadati</taxon>
        <taxon>Pseudomonadota</taxon>
        <taxon>Gammaproteobacteria</taxon>
        <taxon>Aeromonadales</taxon>
        <taxon>Succinivibrionaceae</taxon>
        <taxon>Anaerobiospirillum</taxon>
    </lineage>
</organism>
<reference evidence="2" key="2">
    <citation type="submission" date="2021-04" db="EMBL/GenBank/DDBJ databases">
        <authorList>
            <person name="Gilroy R."/>
        </authorList>
    </citation>
    <scope>NUCLEOTIDE SEQUENCE</scope>
    <source>
        <strain evidence="2">687</strain>
    </source>
</reference>
<keyword evidence="1" id="KW-0812">Transmembrane</keyword>
<gene>
    <name evidence="2" type="ORF">IAA31_01645</name>
</gene>
<feature type="transmembrane region" description="Helical" evidence="1">
    <location>
        <begin position="7"/>
        <end position="27"/>
    </location>
</feature>
<dbReference type="Proteomes" id="UP000824150">
    <property type="component" value="Unassembled WGS sequence"/>
</dbReference>
<sequence>LRVHLQAGFATVGVGVLSFILCLGFAMESNINPIIGIHDIALKAIATMDKGGTHKACTVGIAYAENFVLFDKRFEMLINTPPTDERCTDAMLLLGNSALRHHPEYRELAMKRGGVEVGDKIFAPAPAAAKP</sequence>
<evidence type="ECO:0000256" key="1">
    <source>
        <dbReference type="SAM" id="Phobius"/>
    </source>
</evidence>
<name>A0A9E2NRK0_9GAMM</name>
<proteinExistence type="predicted"/>
<protein>
    <submittedName>
        <fullName evidence="2">Uncharacterized protein</fullName>
    </submittedName>
</protein>
<reference evidence="2" key="1">
    <citation type="journal article" date="2021" name="PeerJ">
        <title>Extensive microbial diversity within the chicken gut microbiome revealed by metagenomics and culture.</title>
        <authorList>
            <person name="Gilroy R."/>
            <person name="Ravi A."/>
            <person name="Getino M."/>
            <person name="Pursley I."/>
            <person name="Horton D.L."/>
            <person name="Alikhan N.F."/>
            <person name="Baker D."/>
            <person name="Gharbi K."/>
            <person name="Hall N."/>
            <person name="Watson M."/>
            <person name="Adriaenssens E.M."/>
            <person name="Foster-Nyarko E."/>
            <person name="Jarju S."/>
            <person name="Secka A."/>
            <person name="Antonio M."/>
            <person name="Oren A."/>
            <person name="Chaudhuri R.R."/>
            <person name="La Ragione R."/>
            <person name="Hildebrand F."/>
            <person name="Pallen M.J."/>
        </authorList>
    </citation>
    <scope>NUCLEOTIDE SEQUENCE</scope>
    <source>
        <strain evidence="2">687</strain>
    </source>
</reference>
<feature type="non-terminal residue" evidence="2">
    <location>
        <position position="1"/>
    </location>
</feature>
<keyword evidence="1" id="KW-1133">Transmembrane helix</keyword>
<dbReference type="AlphaFoldDB" id="A0A9E2NRK0"/>
<dbReference type="EMBL" id="JAHLFG010000018">
    <property type="protein sequence ID" value="MBU3826187.1"/>
    <property type="molecule type" value="Genomic_DNA"/>
</dbReference>
<evidence type="ECO:0000313" key="2">
    <source>
        <dbReference type="EMBL" id="MBU3826187.1"/>
    </source>
</evidence>
<evidence type="ECO:0000313" key="3">
    <source>
        <dbReference type="Proteomes" id="UP000824150"/>
    </source>
</evidence>
<comment type="caution">
    <text evidence="2">The sequence shown here is derived from an EMBL/GenBank/DDBJ whole genome shotgun (WGS) entry which is preliminary data.</text>
</comment>
<keyword evidence="1" id="KW-0472">Membrane</keyword>